<dbReference type="InParanoid" id="A0A2T0GW62"/>
<dbReference type="InterPro" id="IPR050712">
    <property type="entry name" value="NAD(P)H-dep_reductase"/>
</dbReference>
<dbReference type="PANTHER" id="PTHR30543">
    <property type="entry name" value="CHROMATE REDUCTASE"/>
    <property type="match status" value="1"/>
</dbReference>
<dbReference type="AlphaFoldDB" id="A0A2T0GW62"/>
<evidence type="ECO:0000313" key="3">
    <source>
        <dbReference type="Proteomes" id="UP000239352"/>
    </source>
</evidence>
<name>A0A2T0GW62_ACTMO</name>
<reference evidence="2 3" key="1">
    <citation type="submission" date="2018-03" db="EMBL/GenBank/DDBJ databases">
        <title>Actinopolyspora mortivallis from Sahara, screening for active biomolecules.</title>
        <authorList>
            <person name="Selama O."/>
            <person name="Wellington E.M.H."/>
            <person name="Hacene H."/>
        </authorList>
    </citation>
    <scope>NUCLEOTIDE SEQUENCE [LARGE SCALE GENOMIC DNA]</scope>
    <source>
        <strain evidence="2 3">M5A</strain>
    </source>
</reference>
<dbReference type="PANTHER" id="PTHR30543:SF21">
    <property type="entry name" value="NAD(P)H-DEPENDENT FMN REDUCTASE LOT6"/>
    <property type="match status" value="1"/>
</dbReference>
<feature type="domain" description="NADPH-dependent FMN reductase-like" evidence="1">
    <location>
        <begin position="4"/>
        <end position="149"/>
    </location>
</feature>
<proteinExistence type="predicted"/>
<dbReference type="Pfam" id="PF03358">
    <property type="entry name" value="FMN_red"/>
    <property type="match status" value="1"/>
</dbReference>
<dbReference type="InterPro" id="IPR005025">
    <property type="entry name" value="FMN_Rdtase-like_dom"/>
</dbReference>
<accession>A0A2T0GW62</accession>
<evidence type="ECO:0000259" key="1">
    <source>
        <dbReference type="Pfam" id="PF03358"/>
    </source>
</evidence>
<dbReference type="EMBL" id="PVSR01000016">
    <property type="protein sequence ID" value="PRW63342.1"/>
    <property type="molecule type" value="Genomic_DNA"/>
</dbReference>
<evidence type="ECO:0000313" key="2">
    <source>
        <dbReference type="EMBL" id="PRW63342.1"/>
    </source>
</evidence>
<dbReference type="Gene3D" id="3.40.50.360">
    <property type="match status" value="1"/>
</dbReference>
<dbReference type="RefSeq" id="WP_106113859.1">
    <property type="nucleotide sequence ID" value="NZ_PVSR01000016.1"/>
</dbReference>
<dbReference type="FunCoup" id="A0A2T0GW62">
    <property type="interactions" value="52"/>
</dbReference>
<keyword evidence="3" id="KW-1185">Reference proteome</keyword>
<protein>
    <submittedName>
        <fullName evidence="2">FMN reductase</fullName>
    </submittedName>
</protein>
<dbReference type="GO" id="GO:0010181">
    <property type="term" value="F:FMN binding"/>
    <property type="evidence" value="ECO:0007669"/>
    <property type="project" value="TreeGrafter"/>
</dbReference>
<dbReference type="SUPFAM" id="SSF52218">
    <property type="entry name" value="Flavoproteins"/>
    <property type="match status" value="1"/>
</dbReference>
<gene>
    <name evidence="2" type="ORF">CEP50_11025</name>
</gene>
<dbReference type="GO" id="GO:0016491">
    <property type="term" value="F:oxidoreductase activity"/>
    <property type="evidence" value="ECO:0007669"/>
    <property type="project" value="InterPro"/>
</dbReference>
<dbReference type="InterPro" id="IPR029039">
    <property type="entry name" value="Flavoprotein-like_sf"/>
</dbReference>
<dbReference type="GO" id="GO:0005829">
    <property type="term" value="C:cytosol"/>
    <property type="evidence" value="ECO:0007669"/>
    <property type="project" value="TreeGrafter"/>
</dbReference>
<comment type="caution">
    <text evidence="2">The sequence shown here is derived from an EMBL/GenBank/DDBJ whole genome shotgun (WGS) entry which is preliminary data.</text>
</comment>
<organism evidence="2 3">
    <name type="scientific">Actinopolyspora mortivallis</name>
    <dbReference type="NCBI Taxonomy" id="33906"/>
    <lineage>
        <taxon>Bacteria</taxon>
        <taxon>Bacillati</taxon>
        <taxon>Actinomycetota</taxon>
        <taxon>Actinomycetes</taxon>
        <taxon>Actinopolysporales</taxon>
        <taxon>Actinopolysporaceae</taxon>
        <taxon>Actinopolyspora</taxon>
    </lineage>
</organism>
<sequence length="188" mass="20037">MSVRLLTLTGSLRPGSYNQQLAEAATELAPEDILTESYENLADIPYYNEAIDEQDLIPENAHALRAAATRSDAIMFFTPEYNGTMPATLKNAIDWLSRPFGASALSGKPAAVVSATFGEHGGIWAQEEVRKALGVAGAVVSDEVGLAVGRSMIRFAQCPPVEDAEIRDALLTLMLSTLKSSASLEGAH</sequence>
<dbReference type="Proteomes" id="UP000239352">
    <property type="component" value="Unassembled WGS sequence"/>
</dbReference>